<proteinExistence type="predicted"/>
<evidence type="ECO:0000313" key="2">
    <source>
        <dbReference type="EMBL" id="OWZ20850.1"/>
    </source>
</evidence>
<name>A0A225WVB3_9STRA</name>
<dbReference type="EMBL" id="NBNE01000284">
    <property type="protein sequence ID" value="OWZ20850.1"/>
    <property type="molecule type" value="Genomic_DNA"/>
</dbReference>
<evidence type="ECO:0000313" key="3">
    <source>
        <dbReference type="Proteomes" id="UP000198211"/>
    </source>
</evidence>
<sequence length="304" mass="34167">MAAAMLLGSSRPHYLRTRYSASAVYIWNRVPKRGASITPHERLLETKPSLARIPIFDQTVVVKTPEPIQRNLFRFAGRGNIDGFIGFTDEIRGYRVYVPGHCRMIKEWTDVILLDTMLVNTIRLEDDQGPPSEETEEAEPDANQPHTSPVVDAASKLRDTSSGRKRERHIRFDKRRRSERISSQNIGPAFLCLVEDIRKPLSLTKAKNSPQPCEIKALQDNPTFILVVPPPGAHVLANTVQFRVKIGPTSEIVLYKARVCAQGDIQIYLLASVKTHAPVAGLICVKMRHDASAAYLKAKRRSRK</sequence>
<dbReference type="STRING" id="4795.A0A225WVB3"/>
<gene>
    <name evidence="2" type="ORF">PHMEG_0004691</name>
</gene>
<evidence type="ECO:0000256" key="1">
    <source>
        <dbReference type="SAM" id="MobiDB-lite"/>
    </source>
</evidence>
<organism evidence="2 3">
    <name type="scientific">Phytophthora megakarya</name>
    <dbReference type="NCBI Taxonomy" id="4795"/>
    <lineage>
        <taxon>Eukaryota</taxon>
        <taxon>Sar</taxon>
        <taxon>Stramenopiles</taxon>
        <taxon>Oomycota</taxon>
        <taxon>Peronosporomycetes</taxon>
        <taxon>Peronosporales</taxon>
        <taxon>Peronosporaceae</taxon>
        <taxon>Phytophthora</taxon>
    </lineage>
</organism>
<keyword evidence="3" id="KW-1185">Reference proteome</keyword>
<dbReference type="Proteomes" id="UP000198211">
    <property type="component" value="Unassembled WGS sequence"/>
</dbReference>
<dbReference type="OrthoDB" id="8027383at2759"/>
<feature type="compositionally biased region" description="Basic residues" evidence="1">
    <location>
        <begin position="165"/>
        <end position="178"/>
    </location>
</feature>
<protein>
    <submittedName>
        <fullName evidence="2">Gag-pol Polyprotein</fullName>
    </submittedName>
</protein>
<reference evidence="3" key="1">
    <citation type="submission" date="2017-03" db="EMBL/GenBank/DDBJ databases">
        <title>Phytopthora megakarya and P. palmivora, two closely related causual agents of cacao black pod achieved similar genome size and gene model numbers by different mechanisms.</title>
        <authorList>
            <person name="Ali S."/>
            <person name="Shao J."/>
            <person name="Larry D.J."/>
            <person name="Kronmiller B."/>
            <person name="Shen D."/>
            <person name="Strem M.D."/>
            <person name="Melnick R.L."/>
            <person name="Guiltinan M.J."/>
            <person name="Tyler B.M."/>
            <person name="Meinhardt L.W."/>
            <person name="Bailey B.A."/>
        </authorList>
    </citation>
    <scope>NUCLEOTIDE SEQUENCE [LARGE SCALE GENOMIC DNA]</scope>
    <source>
        <strain evidence="3">zdho120</strain>
    </source>
</reference>
<accession>A0A225WVB3</accession>
<dbReference type="AlphaFoldDB" id="A0A225WVB3"/>
<feature type="compositionally biased region" description="Basic and acidic residues" evidence="1">
    <location>
        <begin position="155"/>
        <end position="164"/>
    </location>
</feature>
<comment type="caution">
    <text evidence="2">The sequence shown here is derived from an EMBL/GenBank/DDBJ whole genome shotgun (WGS) entry which is preliminary data.</text>
</comment>
<feature type="region of interest" description="Disordered" evidence="1">
    <location>
        <begin position="125"/>
        <end position="178"/>
    </location>
</feature>